<evidence type="ECO:0000313" key="4">
    <source>
        <dbReference type="EMBL" id="KKB59066.1"/>
    </source>
</evidence>
<proteinExistence type="predicted"/>
<dbReference type="Proteomes" id="UP000033047">
    <property type="component" value="Unassembled WGS sequence"/>
</dbReference>
<dbReference type="InterPro" id="IPR006558">
    <property type="entry name" value="LamG-like"/>
</dbReference>
<dbReference type="GO" id="GO:0004553">
    <property type="term" value="F:hydrolase activity, hydrolyzing O-glycosyl compounds"/>
    <property type="evidence" value="ECO:0007669"/>
    <property type="project" value="UniProtKB-ARBA"/>
</dbReference>
<protein>
    <recommendedName>
        <fullName evidence="3">LamG-like jellyroll fold domain-containing protein</fullName>
    </recommendedName>
</protein>
<dbReference type="GO" id="GO:0005975">
    <property type="term" value="P:carbohydrate metabolic process"/>
    <property type="evidence" value="ECO:0007669"/>
    <property type="project" value="UniProtKB-ARBA"/>
</dbReference>
<dbReference type="SUPFAM" id="SSF49899">
    <property type="entry name" value="Concanavalin A-like lectins/glucanases"/>
    <property type="match status" value="1"/>
</dbReference>
<dbReference type="STRING" id="927665.HMPREF1535_00625"/>
<dbReference type="SMART" id="SM00560">
    <property type="entry name" value="LamGL"/>
    <property type="match status" value="1"/>
</dbReference>
<accession>A0A0F5JMP1</accession>
<dbReference type="EMBL" id="AQHV01000003">
    <property type="protein sequence ID" value="KKB59066.1"/>
    <property type="molecule type" value="Genomic_DNA"/>
</dbReference>
<feature type="domain" description="LamG-like jellyroll fold" evidence="3">
    <location>
        <begin position="128"/>
        <end position="257"/>
    </location>
</feature>
<dbReference type="HOGENOM" id="CLU_881823_0_0_10"/>
<organism evidence="4 5">
    <name type="scientific">Parabacteroides goldsteinii DSM 19448 = WAL 12034</name>
    <dbReference type="NCBI Taxonomy" id="927665"/>
    <lineage>
        <taxon>Bacteria</taxon>
        <taxon>Pseudomonadati</taxon>
        <taxon>Bacteroidota</taxon>
        <taxon>Bacteroidia</taxon>
        <taxon>Bacteroidales</taxon>
        <taxon>Tannerellaceae</taxon>
        <taxon>Parabacteroides</taxon>
    </lineage>
</organism>
<evidence type="ECO:0000256" key="1">
    <source>
        <dbReference type="ARBA" id="ARBA00022729"/>
    </source>
</evidence>
<gene>
    <name evidence="4" type="ORF">HMPREF1535_00625</name>
</gene>
<sequence>MRTKYISMIFLASLMLICLSCKDEDDSLARSGLIECIQKAETSISESVEGNEEGCIAPGSKDILQTRIDWAYFILQNSSSDEAYTNALKILDDAIAAFYANTVKAGVPLFGLGSKMNLGPVGDWNVTESFSIECRVKYNEFAGGDQNVISCESGNSGWMLRSSGNVIQFYINDGNWTGCQTSSLELNRWYHVAATYQKGGGIALYLDGKKVGSSSCGTLQVTPNADLQAGTAPSYSDRYMRGYIQDLSLWKDVRTAEEVAADINCDFSGTEDGLNAYWPLNLNLGTSITDKTGNHTVNLVDVVWENSEE</sequence>
<dbReference type="PATRIC" id="fig|927665.4.peg.631"/>
<evidence type="ECO:0000256" key="2">
    <source>
        <dbReference type="ARBA" id="ARBA00023157"/>
    </source>
</evidence>
<dbReference type="RefSeq" id="WP_046145260.1">
    <property type="nucleotide sequence ID" value="NZ_KQ033912.1"/>
</dbReference>
<keyword evidence="1" id="KW-0732">Signal</keyword>
<reference evidence="4 5" key="1">
    <citation type="submission" date="2013-04" db="EMBL/GenBank/DDBJ databases">
        <title>The Genome Sequence of Parabacteroides goldsteinii DSM 19448.</title>
        <authorList>
            <consortium name="The Broad Institute Genomics Platform"/>
            <person name="Earl A."/>
            <person name="Ward D."/>
            <person name="Feldgarden M."/>
            <person name="Gevers D."/>
            <person name="Martens E."/>
            <person name="Sakamoto M."/>
            <person name="Benno Y."/>
            <person name="Song Y."/>
            <person name="Liu C."/>
            <person name="Lee J."/>
            <person name="Bolanos M."/>
            <person name="Vaisanen M.L."/>
            <person name="Finegold S.M."/>
            <person name="Walker B."/>
            <person name="Young S."/>
            <person name="Zeng Q."/>
            <person name="Gargeya S."/>
            <person name="Fitzgerald M."/>
            <person name="Haas B."/>
            <person name="Abouelleil A."/>
            <person name="Allen A.W."/>
            <person name="Alvarado L."/>
            <person name="Arachchi H.M."/>
            <person name="Berlin A.M."/>
            <person name="Chapman S.B."/>
            <person name="Gainer-Dewar J."/>
            <person name="Goldberg J."/>
            <person name="Griggs A."/>
            <person name="Gujja S."/>
            <person name="Hansen M."/>
            <person name="Howarth C."/>
            <person name="Imamovic A."/>
            <person name="Ireland A."/>
            <person name="Larimer J."/>
            <person name="McCowan C."/>
            <person name="Murphy C."/>
            <person name="Pearson M."/>
            <person name="Poon T.W."/>
            <person name="Priest M."/>
            <person name="Roberts A."/>
            <person name="Saif S."/>
            <person name="Shea T."/>
            <person name="Sisk P."/>
            <person name="Sykes S."/>
            <person name="Wortman J."/>
            <person name="Nusbaum C."/>
            <person name="Birren B."/>
        </authorList>
    </citation>
    <scope>NUCLEOTIDE SEQUENCE [LARGE SCALE GENOMIC DNA]</scope>
    <source>
        <strain evidence="4 5">DSM 19448</strain>
    </source>
</reference>
<dbReference type="InterPro" id="IPR013320">
    <property type="entry name" value="ConA-like_dom_sf"/>
</dbReference>
<evidence type="ECO:0000259" key="3">
    <source>
        <dbReference type="SMART" id="SM00560"/>
    </source>
</evidence>
<evidence type="ECO:0000313" key="5">
    <source>
        <dbReference type="Proteomes" id="UP000033047"/>
    </source>
</evidence>
<dbReference type="Gene3D" id="2.60.120.200">
    <property type="match status" value="1"/>
</dbReference>
<dbReference type="Pfam" id="PF13385">
    <property type="entry name" value="Laminin_G_3"/>
    <property type="match status" value="1"/>
</dbReference>
<name>A0A0F5JMP1_9BACT</name>
<dbReference type="AlphaFoldDB" id="A0A0F5JMP1"/>
<comment type="caution">
    <text evidence="4">The sequence shown here is derived from an EMBL/GenBank/DDBJ whole genome shotgun (WGS) entry which is preliminary data.</text>
</comment>
<keyword evidence="2" id="KW-1015">Disulfide bond</keyword>
<dbReference type="Gene3D" id="1.20.1270.90">
    <property type="entry name" value="AF1782-like"/>
    <property type="match status" value="1"/>
</dbReference>